<dbReference type="EMBL" id="AP023287">
    <property type="protein sequence ID" value="BCI54911.1"/>
    <property type="molecule type" value="Genomic_DNA"/>
</dbReference>
<proteinExistence type="predicted"/>
<feature type="region of interest" description="Disordered" evidence="1">
    <location>
        <begin position="358"/>
        <end position="495"/>
    </location>
</feature>
<feature type="compositionally biased region" description="Acidic residues" evidence="1">
    <location>
        <begin position="482"/>
        <end position="495"/>
    </location>
</feature>
<feature type="compositionally biased region" description="Polar residues" evidence="1">
    <location>
        <begin position="396"/>
        <end position="405"/>
    </location>
</feature>
<reference evidence="3 4" key="1">
    <citation type="submission" date="2020-07" db="EMBL/GenBank/DDBJ databases">
        <title>Complete genome sequence of Mycolicibacterium litorale like strain isolated from cardiac implantable electronic device infection.</title>
        <authorList>
            <person name="Fukano H."/>
            <person name="Miyama H."/>
            <person name="Hoshino Y."/>
        </authorList>
    </citation>
    <scope>NUCLEOTIDE SEQUENCE [LARGE SCALE GENOMIC DNA]</scope>
    <source>
        <strain evidence="3 4">NIIDNTM18</strain>
    </source>
</reference>
<accession>A0A6S6PB08</accession>
<evidence type="ECO:0000313" key="4">
    <source>
        <dbReference type="Proteomes" id="UP000515734"/>
    </source>
</evidence>
<dbReference type="InterPro" id="IPR013228">
    <property type="entry name" value="PE-PPE_C"/>
</dbReference>
<dbReference type="AlphaFoldDB" id="A0A6S6PB08"/>
<evidence type="ECO:0000259" key="2">
    <source>
        <dbReference type="Pfam" id="PF08237"/>
    </source>
</evidence>
<evidence type="ECO:0000256" key="1">
    <source>
        <dbReference type="SAM" id="MobiDB-lite"/>
    </source>
</evidence>
<name>A0A6S6PB08_9MYCO</name>
<evidence type="ECO:0000313" key="3">
    <source>
        <dbReference type="EMBL" id="BCI54911.1"/>
    </source>
</evidence>
<protein>
    <submittedName>
        <fullName evidence="3">PE family protein</fullName>
    </submittedName>
</protein>
<dbReference type="Pfam" id="PF08237">
    <property type="entry name" value="PE-PPE"/>
    <property type="match status" value="1"/>
</dbReference>
<sequence>MRSLFVVIGVISGVLAIGWSLTLASAVQLLAVTVLTMGGTQHPLIAPDGTYAEDPAFVDDYVDDAIRVYVVPSAAVRGDDPLAEYEGVAVHTPEEFGPVFGTMTFNDSLDAGLENLDACVQGSPCVARTVPGDPDTATPPQQFESPFVVHGYSQSAVIATMEKRRLIERARNGQPVPDVSFVLLANPNRPNGGVMQRFDGMHIPMLDVTFNGSTPTDGDFTTVDIARQYDGWADFPVYPMNMAATANALLGIYYLHGDYWSAGVGTPLKQGAEGDTTYYLIPSERLPLLMPLEQLGVPSPMLTALDAPLRVIVELGYDRDPDHVGTPTRARLIPLVNPITGVTNLVVAIPTGLDDGAAEAAGDPEFRPFGTAPVTSPYGVGGEELGEPLAPPQPESARTTPSTEATDPAPADTDEVAEKAADTPPVTPVDRPRTNILRNLVPPRGDSSSEAPAQRRPLKRLIDRFTGQREQTQEPAGGAADDAPESASESDPDAA</sequence>
<gene>
    <name evidence="3" type="ORF">NIIDNTM18_41890</name>
</gene>
<dbReference type="Gene3D" id="3.40.50.1820">
    <property type="entry name" value="alpha/beta hydrolase"/>
    <property type="match status" value="1"/>
</dbReference>
<dbReference type="Proteomes" id="UP000515734">
    <property type="component" value="Chromosome"/>
</dbReference>
<feature type="domain" description="PE-PPE" evidence="2">
    <location>
        <begin position="86"/>
        <end position="318"/>
    </location>
</feature>
<organism evidence="3 4">
    <name type="scientific">Mycolicibacterium litorale</name>
    <dbReference type="NCBI Taxonomy" id="758802"/>
    <lineage>
        <taxon>Bacteria</taxon>
        <taxon>Bacillati</taxon>
        <taxon>Actinomycetota</taxon>
        <taxon>Actinomycetes</taxon>
        <taxon>Mycobacteriales</taxon>
        <taxon>Mycobacteriaceae</taxon>
        <taxon>Mycolicibacterium</taxon>
    </lineage>
</organism>
<dbReference type="InterPro" id="IPR029058">
    <property type="entry name" value="AB_hydrolase_fold"/>
</dbReference>